<protein>
    <submittedName>
        <fullName evidence="3">LytTR family transcriptional regulator DNA-binding domain-containing protein</fullName>
    </submittedName>
</protein>
<sequence length="337" mass="38626">MSLHFIKAEKRVLDSVIFPAFDLLVNPGKIAAVHSNVNIREQLIELLLGRTVLSNGEILIGGSSFSEKKLTIGFLFLQSGLYERLTVEEMLRFTQRLYHSDTSVDETIRAIQLEAMRKVKIKQLSFSERKRVQFGCVLLQDPDIFLLEEPDQNIDLESKRIFLSILQSLKKRGKTIFILTMNLESAITSADEVYRLDENGLHNVSIENPKEDIEETIAEPILIQPVRLEKIPTKVNDKIVLFDPLEIDYIESSDGQSFLHIKGESFPSVFTLNDLEERLSPFGFFRCHRSYIVNLQKVREIITWTRNSYSLILDDAPKSNVPLSKTKMATLRDRLGL</sequence>
<evidence type="ECO:0000259" key="2">
    <source>
        <dbReference type="PROSITE" id="PS50930"/>
    </source>
</evidence>
<evidence type="ECO:0000259" key="1">
    <source>
        <dbReference type="PROSITE" id="PS50893"/>
    </source>
</evidence>
<feature type="domain" description="HTH LytTR-type" evidence="2">
    <location>
        <begin position="231"/>
        <end position="337"/>
    </location>
</feature>
<feature type="domain" description="ABC transporter" evidence="1">
    <location>
        <begin position="3"/>
        <end position="223"/>
    </location>
</feature>
<dbReference type="PIRSF" id="PIRSF036612">
    <property type="entry name" value="ABC_ATP_LytTR"/>
    <property type="match status" value="1"/>
</dbReference>
<dbReference type="Gene3D" id="3.40.50.300">
    <property type="entry name" value="P-loop containing nucleotide triphosphate hydrolases"/>
    <property type="match status" value="1"/>
</dbReference>
<dbReference type="InterPro" id="IPR012046">
    <property type="entry name" value="LytTR_ABC"/>
</dbReference>
<dbReference type="SUPFAM" id="SSF52540">
    <property type="entry name" value="P-loop containing nucleoside triphosphate hydrolases"/>
    <property type="match status" value="1"/>
</dbReference>
<evidence type="ECO:0000313" key="3">
    <source>
        <dbReference type="EMBL" id="MFD1204896.1"/>
    </source>
</evidence>
<accession>A0ABW3TVR8</accession>
<dbReference type="PROSITE" id="PS50893">
    <property type="entry name" value="ABC_TRANSPORTER_2"/>
    <property type="match status" value="1"/>
</dbReference>
<keyword evidence="4" id="KW-1185">Reference proteome</keyword>
<dbReference type="Proteomes" id="UP001597231">
    <property type="component" value="Unassembled WGS sequence"/>
</dbReference>
<dbReference type="InterPro" id="IPR003439">
    <property type="entry name" value="ABC_transporter-like_ATP-bd"/>
</dbReference>
<dbReference type="InterPro" id="IPR027417">
    <property type="entry name" value="P-loop_NTPase"/>
</dbReference>
<evidence type="ECO:0000313" key="4">
    <source>
        <dbReference type="Proteomes" id="UP001597231"/>
    </source>
</evidence>
<dbReference type="EMBL" id="JBHTLT010000035">
    <property type="protein sequence ID" value="MFD1204896.1"/>
    <property type="molecule type" value="Genomic_DNA"/>
</dbReference>
<dbReference type="Pfam" id="PF04397">
    <property type="entry name" value="LytTR"/>
    <property type="match status" value="1"/>
</dbReference>
<dbReference type="RefSeq" id="WP_381480223.1">
    <property type="nucleotide sequence ID" value="NZ_JBHTLT010000035.1"/>
</dbReference>
<dbReference type="GO" id="GO:0003677">
    <property type="term" value="F:DNA binding"/>
    <property type="evidence" value="ECO:0007669"/>
    <property type="project" value="UniProtKB-KW"/>
</dbReference>
<dbReference type="Pfam" id="PF00005">
    <property type="entry name" value="ABC_tran"/>
    <property type="match status" value="1"/>
</dbReference>
<dbReference type="PANTHER" id="PTHR43038">
    <property type="entry name" value="ATP-BINDING CASSETTE, SUB-FAMILY H, MEMBER 1"/>
    <property type="match status" value="1"/>
</dbReference>
<dbReference type="SMART" id="SM00850">
    <property type="entry name" value="LytTR"/>
    <property type="match status" value="1"/>
</dbReference>
<keyword evidence="3" id="KW-0238">DNA-binding</keyword>
<dbReference type="InterPro" id="IPR007492">
    <property type="entry name" value="LytTR_DNA-bd_dom"/>
</dbReference>
<name>A0ABW3TVR8_9BACL</name>
<proteinExistence type="predicted"/>
<comment type="caution">
    <text evidence="3">The sequence shown here is derived from an EMBL/GenBank/DDBJ whole genome shotgun (WGS) entry which is preliminary data.</text>
</comment>
<dbReference type="Gene3D" id="2.40.50.1020">
    <property type="entry name" value="LytTr DNA-binding domain"/>
    <property type="match status" value="1"/>
</dbReference>
<dbReference type="PANTHER" id="PTHR43038:SF3">
    <property type="entry name" value="ABC TRANSPORTER G FAMILY MEMBER 20 ISOFORM X1"/>
    <property type="match status" value="1"/>
</dbReference>
<organism evidence="3 4">
    <name type="scientific">Sporosarcina contaminans</name>
    <dbReference type="NCBI Taxonomy" id="633403"/>
    <lineage>
        <taxon>Bacteria</taxon>
        <taxon>Bacillati</taxon>
        <taxon>Bacillota</taxon>
        <taxon>Bacilli</taxon>
        <taxon>Bacillales</taxon>
        <taxon>Caryophanaceae</taxon>
        <taxon>Sporosarcina</taxon>
    </lineage>
</organism>
<gene>
    <name evidence="3" type="ORF">ACFQ38_07255</name>
</gene>
<reference evidence="4" key="1">
    <citation type="journal article" date="2019" name="Int. J. Syst. Evol. Microbiol.">
        <title>The Global Catalogue of Microorganisms (GCM) 10K type strain sequencing project: providing services to taxonomists for standard genome sequencing and annotation.</title>
        <authorList>
            <consortium name="The Broad Institute Genomics Platform"/>
            <consortium name="The Broad Institute Genome Sequencing Center for Infectious Disease"/>
            <person name="Wu L."/>
            <person name="Ma J."/>
        </authorList>
    </citation>
    <scope>NUCLEOTIDE SEQUENCE [LARGE SCALE GENOMIC DNA]</scope>
    <source>
        <strain evidence="4">CCUG 53915</strain>
    </source>
</reference>
<dbReference type="PROSITE" id="PS50930">
    <property type="entry name" value="HTH_LYTTR"/>
    <property type="match status" value="1"/>
</dbReference>